<dbReference type="EMBL" id="JASNWA010000009">
    <property type="protein sequence ID" value="KAK3170064.1"/>
    <property type="molecule type" value="Genomic_DNA"/>
</dbReference>
<name>A0AAE0DHS3_9LECA</name>
<dbReference type="Proteomes" id="UP001276659">
    <property type="component" value="Unassembled WGS sequence"/>
</dbReference>
<protein>
    <recommendedName>
        <fullName evidence="3">F-box domain-containing protein</fullName>
    </recommendedName>
</protein>
<dbReference type="PANTHER" id="PTHR42085">
    <property type="entry name" value="F-BOX DOMAIN-CONTAINING PROTEIN"/>
    <property type="match status" value="1"/>
</dbReference>
<organism evidence="1 2">
    <name type="scientific">Lepraria neglecta</name>
    <dbReference type="NCBI Taxonomy" id="209136"/>
    <lineage>
        <taxon>Eukaryota</taxon>
        <taxon>Fungi</taxon>
        <taxon>Dikarya</taxon>
        <taxon>Ascomycota</taxon>
        <taxon>Pezizomycotina</taxon>
        <taxon>Lecanoromycetes</taxon>
        <taxon>OSLEUM clade</taxon>
        <taxon>Lecanoromycetidae</taxon>
        <taxon>Lecanorales</taxon>
        <taxon>Lecanorineae</taxon>
        <taxon>Stereocaulaceae</taxon>
        <taxon>Lepraria</taxon>
    </lineage>
</organism>
<keyword evidence="2" id="KW-1185">Reference proteome</keyword>
<sequence>MTSISVYGHNPEMLAVQNSLHREEAKEAADAEESHQLRASCKRCLFLELPFELREQIYTNMLPSTSDTSRDLAWNRAAPIWATNRQIYNECIGPMYGDSTFLVDVGYNYVDFIYQYRLPKSKLVAKRLLSFPERIAARNRPFMRRFEVWVKEVDSYTGMIKYNYSNPEVLAMGVREQTQKLCGFLQGLPEVRELKIVYTGKDNSKDNKEKLMMLILEPFWELKNVRDVVIKMPGIKNKKVQKDLREQVREFLSQKQDQVVATS</sequence>
<accession>A0AAE0DHS3</accession>
<dbReference type="InterPro" id="IPR038883">
    <property type="entry name" value="AN11006-like"/>
</dbReference>
<evidence type="ECO:0000313" key="2">
    <source>
        <dbReference type="Proteomes" id="UP001276659"/>
    </source>
</evidence>
<proteinExistence type="predicted"/>
<evidence type="ECO:0008006" key="3">
    <source>
        <dbReference type="Google" id="ProtNLM"/>
    </source>
</evidence>
<reference evidence="1" key="1">
    <citation type="submission" date="2022-11" db="EMBL/GenBank/DDBJ databases">
        <title>Chromosomal genome sequence assembly and mating type (MAT) locus characterization of the leprose asexual lichenized fungus Lepraria neglecta (Nyl.) Erichsen.</title>
        <authorList>
            <person name="Allen J.L."/>
            <person name="Pfeffer B."/>
        </authorList>
    </citation>
    <scope>NUCLEOTIDE SEQUENCE</scope>
    <source>
        <strain evidence="1">Allen 5258</strain>
    </source>
</reference>
<dbReference type="PANTHER" id="PTHR42085:SF7">
    <property type="entry name" value="F-BOX DOMAIN-CONTAINING PROTEIN"/>
    <property type="match status" value="1"/>
</dbReference>
<dbReference type="AlphaFoldDB" id="A0AAE0DHS3"/>
<comment type="caution">
    <text evidence="1">The sequence shown here is derived from an EMBL/GenBank/DDBJ whole genome shotgun (WGS) entry which is preliminary data.</text>
</comment>
<evidence type="ECO:0000313" key="1">
    <source>
        <dbReference type="EMBL" id="KAK3170064.1"/>
    </source>
</evidence>
<gene>
    <name evidence="1" type="ORF">OEA41_009449</name>
</gene>